<dbReference type="PANTHER" id="PTHR45820:SF4">
    <property type="entry name" value="ZINC TRANSPORTER 63C, ISOFORM F"/>
    <property type="match status" value="1"/>
</dbReference>
<evidence type="ECO:0000313" key="15">
    <source>
        <dbReference type="Proteomes" id="UP000320475"/>
    </source>
</evidence>
<feature type="region of interest" description="Disordered" evidence="8">
    <location>
        <begin position="545"/>
        <end position="564"/>
    </location>
</feature>
<feature type="region of interest" description="Disordered" evidence="8">
    <location>
        <begin position="238"/>
        <end position="303"/>
    </location>
</feature>
<dbReference type="PANTHER" id="PTHR45820">
    <property type="entry name" value="FI23527P1"/>
    <property type="match status" value="1"/>
</dbReference>
<evidence type="ECO:0000259" key="10">
    <source>
        <dbReference type="Pfam" id="PF01545"/>
    </source>
</evidence>
<dbReference type="InterPro" id="IPR027469">
    <property type="entry name" value="Cation_efflux_TMD_sf"/>
</dbReference>
<reference evidence="14 15" key="1">
    <citation type="journal article" date="2019" name="Sci. Rep.">
        <title>Comparative genomics of chytrid fungi reveal insights into the obligate biotrophic and pathogenic lifestyle of Synchytrium endobioticum.</title>
        <authorList>
            <person name="van de Vossenberg B.T.L.H."/>
            <person name="Warris S."/>
            <person name="Nguyen H.D.T."/>
            <person name="van Gent-Pelzer M.P.E."/>
            <person name="Joly D.L."/>
            <person name="van de Geest H.C."/>
            <person name="Bonants P.J.M."/>
            <person name="Smith D.S."/>
            <person name="Levesque C.A."/>
            <person name="van der Lee T.A.J."/>
        </authorList>
    </citation>
    <scope>NUCLEOTIDE SEQUENCE [LARGE SCALE GENOMIC DNA]</scope>
    <source>
        <strain evidence="12 15">LEV6574</strain>
        <strain evidence="13 14">MB42</strain>
    </source>
</reference>
<feature type="transmembrane region" description="Helical" evidence="9">
    <location>
        <begin position="116"/>
        <end position="136"/>
    </location>
</feature>
<gene>
    <name evidence="12" type="ORF">SeLEV6574_g05333</name>
    <name evidence="13" type="ORF">SeMB42_g03761</name>
</gene>
<feature type="domain" description="Cation efflux protein transmembrane" evidence="10">
    <location>
        <begin position="13"/>
        <end position="371"/>
    </location>
</feature>
<evidence type="ECO:0000256" key="4">
    <source>
        <dbReference type="ARBA" id="ARBA00022692"/>
    </source>
</evidence>
<dbReference type="OrthoDB" id="9944568at2759"/>
<evidence type="ECO:0000313" key="12">
    <source>
        <dbReference type="EMBL" id="TPX42934.1"/>
    </source>
</evidence>
<keyword evidence="5" id="KW-0862">Zinc</keyword>
<dbReference type="InterPro" id="IPR002524">
    <property type="entry name" value="Cation_efflux"/>
</dbReference>
<feature type="transmembrane region" description="Helical" evidence="9">
    <location>
        <begin position="311"/>
        <end position="334"/>
    </location>
</feature>
<feature type="transmembrane region" description="Helical" evidence="9">
    <location>
        <begin position="81"/>
        <end position="104"/>
    </location>
</feature>
<sequence length="564" mass="61480">MASCISLPRETTLVVMMVISAIFFVVEIVSSYIAGSIALVADAFHMLSDVMSLVIALYAIKMAARTTRGPKFSYGWQRAEILGALINGVFLLALCFTIIIDALQRFVTPVHIENPMLVLIVGSIGLAMNLVGLLLFHEHAHGHAHAHRHSHDHDHSHSFKIGRHGKHKVDDKHLEPCDDNDNVTRLSFQDGPLANLSLYPPHQQKADIINAAEILSHRDLAEASHDSVIDVASKAANRYRPPQPAGHLSSPSSSHNTISPENSDLMHRHNEQHPSTESHHDHDHAYDHGGHHHGHSHDRKSKNGHLNMQGVFLHVLGDALASIGVVISALVIQFGKGEWKYYADPFISLVITALITASTVPLVRSAAYILLQGVPQSVPIDLVRERILELDGIIDVHELHVWQLSDTKAIASVHVIVQAPFTTAYGSIPPDYMNIAYEIKQLLHEYGIHSTTVQPEFLYSKGKVTAEAGGRSNTGSAEHSNGVDVVVRKSPSFSNHCNSHGGNTVVIVDADAPDKSMVETTCLLRCEDLCVDTCCPPNTTATRRVSPTITSQGSPTVPSTVITP</sequence>
<comment type="caution">
    <text evidence="13">The sequence shown here is derived from an EMBL/GenBank/DDBJ whole genome shotgun (WGS) entry which is preliminary data.</text>
</comment>
<dbReference type="AlphaFoldDB" id="A0A507D4X6"/>
<comment type="similarity">
    <text evidence="2">Belongs to the cation diffusion facilitator (CDF) transporter (TC 2.A.4) family. SLC30A subfamily.</text>
</comment>
<dbReference type="GO" id="GO:0016020">
    <property type="term" value="C:membrane"/>
    <property type="evidence" value="ECO:0007669"/>
    <property type="project" value="UniProtKB-SubCell"/>
</dbReference>
<evidence type="ECO:0000256" key="9">
    <source>
        <dbReference type="SAM" id="Phobius"/>
    </source>
</evidence>
<dbReference type="Pfam" id="PF01545">
    <property type="entry name" value="Cation_efflux"/>
    <property type="match status" value="1"/>
</dbReference>
<keyword evidence="3" id="KW-0813">Transport</keyword>
<evidence type="ECO:0000256" key="1">
    <source>
        <dbReference type="ARBA" id="ARBA00004141"/>
    </source>
</evidence>
<dbReference type="Gene3D" id="1.20.1510.10">
    <property type="entry name" value="Cation efflux protein transmembrane domain"/>
    <property type="match status" value="2"/>
</dbReference>
<dbReference type="STRING" id="286115.A0A507D4X6"/>
<organism evidence="13 14">
    <name type="scientific">Synchytrium endobioticum</name>
    <dbReference type="NCBI Taxonomy" id="286115"/>
    <lineage>
        <taxon>Eukaryota</taxon>
        <taxon>Fungi</taxon>
        <taxon>Fungi incertae sedis</taxon>
        <taxon>Chytridiomycota</taxon>
        <taxon>Chytridiomycota incertae sedis</taxon>
        <taxon>Chytridiomycetes</taxon>
        <taxon>Synchytriales</taxon>
        <taxon>Synchytriaceae</taxon>
        <taxon>Synchytrium</taxon>
    </lineage>
</organism>
<keyword evidence="4 9" id="KW-0812">Transmembrane</keyword>
<evidence type="ECO:0000313" key="14">
    <source>
        <dbReference type="Proteomes" id="UP000317494"/>
    </source>
</evidence>
<comment type="subcellular location">
    <subcellularLocation>
        <location evidence="1">Membrane</location>
        <topology evidence="1">Multi-pass membrane protein</topology>
    </subcellularLocation>
</comment>
<evidence type="ECO:0000256" key="8">
    <source>
        <dbReference type="SAM" id="MobiDB-lite"/>
    </source>
</evidence>
<evidence type="ECO:0000256" key="7">
    <source>
        <dbReference type="ARBA" id="ARBA00023136"/>
    </source>
</evidence>
<feature type="compositionally biased region" description="Basic residues" evidence="8">
    <location>
        <begin position="290"/>
        <end position="303"/>
    </location>
</feature>
<dbReference type="InterPro" id="IPR027470">
    <property type="entry name" value="Cation_efflux_CTD"/>
</dbReference>
<dbReference type="SUPFAM" id="SSF160240">
    <property type="entry name" value="Cation efflux protein cytoplasmic domain-like"/>
    <property type="match status" value="1"/>
</dbReference>
<dbReference type="InterPro" id="IPR058533">
    <property type="entry name" value="Cation_efflux_TM"/>
</dbReference>
<evidence type="ECO:0000259" key="11">
    <source>
        <dbReference type="Pfam" id="PF16916"/>
    </source>
</evidence>
<feature type="transmembrane region" description="Helical" evidence="9">
    <location>
        <begin position="12"/>
        <end position="33"/>
    </location>
</feature>
<dbReference type="VEuPathDB" id="FungiDB:SeMB42_g03761"/>
<dbReference type="GO" id="GO:0005385">
    <property type="term" value="F:zinc ion transmembrane transporter activity"/>
    <property type="evidence" value="ECO:0007669"/>
    <property type="project" value="TreeGrafter"/>
</dbReference>
<feature type="transmembrane region" description="Helical" evidence="9">
    <location>
        <begin position="39"/>
        <end position="60"/>
    </location>
</feature>
<dbReference type="NCBIfam" id="TIGR01297">
    <property type="entry name" value="CDF"/>
    <property type="match status" value="1"/>
</dbReference>
<dbReference type="GO" id="GO:0006882">
    <property type="term" value="P:intracellular zinc ion homeostasis"/>
    <property type="evidence" value="ECO:0007669"/>
    <property type="project" value="TreeGrafter"/>
</dbReference>
<dbReference type="SUPFAM" id="SSF161111">
    <property type="entry name" value="Cation efflux protein transmembrane domain-like"/>
    <property type="match status" value="1"/>
</dbReference>
<evidence type="ECO:0000313" key="13">
    <source>
        <dbReference type="EMBL" id="TPX46300.1"/>
    </source>
</evidence>
<dbReference type="Proteomes" id="UP000317494">
    <property type="component" value="Unassembled WGS sequence"/>
</dbReference>
<dbReference type="EMBL" id="QEAN01000139">
    <property type="protein sequence ID" value="TPX46300.1"/>
    <property type="molecule type" value="Genomic_DNA"/>
</dbReference>
<dbReference type="Proteomes" id="UP000320475">
    <property type="component" value="Unassembled WGS sequence"/>
</dbReference>
<dbReference type="Pfam" id="PF16916">
    <property type="entry name" value="ZT_dimer"/>
    <property type="match status" value="1"/>
</dbReference>
<keyword evidence="7 9" id="KW-0472">Membrane</keyword>
<evidence type="ECO:0000256" key="2">
    <source>
        <dbReference type="ARBA" id="ARBA00008873"/>
    </source>
</evidence>
<feature type="compositionally biased region" description="Basic and acidic residues" evidence="8">
    <location>
        <begin position="264"/>
        <end position="289"/>
    </location>
</feature>
<name>A0A507D4X6_9FUNG</name>
<dbReference type="EMBL" id="QEAM01000246">
    <property type="protein sequence ID" value="TPX42934.1"/>
    <property type="molecule type" value="Genomic_DNA"/>
</dbReference>
<evidence type="ECO:0000256" key="3">
    <source>
        <dbReference type="ARBA" id="ARBA00022448"/>
    </source>
</evidence>
<feature type="domain" description="Cation efflux protein cytoplasmic" evidence="11">
    <location>
        <begin position="380"/>
        <end position="456"/>
    </location>
</feature>
<evidence type="ECO:0000256" key="5">
    <source>
        <dbReference type="ARBA" id="ARBA00022833"/>
    </source>
</evidence>
<evidence type="ECO:0000256" key="6">
    <source>
        <dbReference type="ARBA" id="ARBA00022989"/>
    </source>
</evidence>
<accession>A0A507D4X6</accession>
<protein>
    <recommendedName>
        <fullName evidence="16">Cation efflux protein</fullName>
    </recommendedName>
</protein>
<evidence type="ECO:0008006" key="16">
    <source>
        <dbReference type="Google" id="ProtNLM"/>
    </source>
</evidence>
<proteinExistence type="inferred from homology"/>
<dbReference type="InterPro" id="IPR036837">
    <property type="entry name" value="Cation_efflux_CTD_sf"/>
</dbReference>
<keyword evidence="6 9" id="KW-1133">Transmembrane helix</keyword>
<feature type="transmembrane region" description="Helical" evidence="9">
    <location>
        <begin position="346"/>
        <end position="371"/>
    </location>
</feature>
<keyword evidence="14" id="KW-1185">Reference proteome</keyword>